<dbReference type="PANTHER" id="PTHR30121">
    <property type="entry name" value="UNCHARACTERIZED PROTEIN YJGR-RELATED"/>
    <property type="match status" value="1"/>
</dbReference>
<dbReference type="InterPro" id="IPR027417">
    <property type="entry name" value="P-loop_NTPase"/>
</dbReference>
<dbReference type="PANTHER" id="PTHR30121:SF11">
    <property type="entry name" value="AAA+ ATPASE DOMAIN-CONTAINING PROTEIN"/>
    <property type="match status" value="1"/>
</dbReference>
<sequence>MVKQTIRGTQITTNDVYRPAVGHAAVLRISSRKRALRTDDPEPSTRALLAALHRVFDTEHAVIQIVLGPRKAARVVSTTHGHSTPGIFGATPATRSDSEGRNAQRTKESESGFDCVIRFGVNAATTQRRRSLMAGLLTAARTLDAPGVHLRLVPERARKLNAASSPWWWPMALNSPELLGLIAWPIGESDLPGVPSIHPRLLPPSDLLSTKPDLVVAEATAPGHTRAIGLDIQASLRHTWALGPNGTGKSTLLTNLIVQNIALGNGIVLIEPKGDVVLDVLARTPAHRWDDIVVLDPNDEAPLGLNTLAGSGTPESRVEGLVSVFRGLYGDSLGVRSQDILYSALLTLARRGDASLPMLQLLLTNTGFRRSIVQRVAAADPIALGPFWEWYDAMSDENRANVIAPLQNKLRPLLINPGLRAVIGQRKPRITMDEILAQKKILLVPLRKQIIGAEASRLTGSLVVAELWHAVQRRVALPQNQRPPVLAVIDEVQDYISAFGDLGDALAQARGMGAAFVLAHQYSGQLPPALKAGFLGNIRSRVLFQLAHDDATLLSRGHPEITPDDLTALPAFNIYASLATKDGQVTPYAAGRTLPLPPATTDPAMLIERSRRRYGRTLDEVEQDFAELAQNGSDPATATGQSGRRRRPA</sequence>
<protein>
    <submittedName>
        <fullName evidence="2">Type IV secretory system conjugative DNA transfer family protein</fullName>
    </submittedName>
</protein>
<organism evidence="2 3">
    <name type="scientific">Kribbella antibiotica</name>
    <dbReference type="NCBI Taxonomy" id="190195"/>
    <lineage>
        <taxon>Bacteria</taxon>
        <taxon>Bacillati</taxon>
        <taxon>Actinomycetota</taxon>
        <taxon>Actinomycetes</taxon>
        <taxon>Propionibacteriales</taxon>
        <taxon>Kribbellaceae</taxon>
        <taxon>Kribbella</taxon>
    </lineage>
</organism>
<evidence type="ECO:0000313" key="2">
    <source>
        <dbReference type="EMBL" id="TDD62039.1"/>
    </source>
</evidence>
<keyword evidence="3" id="KW-1185">Reference proteome</keyword>
<feature type="compositionally biased region" description="Polar residues" evidence="1">
    <location>
        <begin position="630"/>
        <end position="642"/>
    </location>
</feature>
<comment type="caution">
    <text evidence="2">The sequence shown here is derived from an EMBL/GenBank/DDBJ whole genome shotgun (WGS) entry which is preliminary data.</text>
</comment>
<feature type="region of interest" description="Disordered" evidence="1">
    <location>
        <begin position="626"/>
        <end position="649"/>
    </location>
</feature>
<feature type="compositionally biased region" description="Basic and acidic residues" evidence="1">
    <location>
        <begin position="96"/>
        <end position="109"/>
    </location>
</feature>
<evidence type="ECO:0000313" key="3">
    <source>
        <dbReference type="Proteomes" id="UP000295124"/>
    </source>
</evidence>
<name>A0A4R4ZVH9_9ACTN</name>
<dbReference type="AlphaFoldDB" id="A0A4R4ZVH9"/>
<evidence type="ECO:0000256" key="1">
    <source>
        <dbReference type="SAM" id="MobiDB-lite"/>
    </source>
</evidence>
<dbReference type="RefSeq" id="WP_132165968.1">
    <property type="nucleotide sequence ID" value="NZ_SMKX01000009.1"/>
</dbReference>
<proteinExistence type="predicted"/>
<dbReference type="Proteomes" id="UP000295124">
    <property type="component" value="Unassembled WGS sequence"/>
</dbReference>
<gene>
    <name evidence="2" type="ORF">E1263_05355</name>
</gene>
<accession>A0A4R4ZVH9</accession>
<dbReference type="SUPFAM" id="SSF52540">
    <property type="entry name" value="P-loop containing nucleoside triphosphate hydrolases"/>
    <property type="match status" value="1"/>
</dbReference>
<dbReference type="InterPro" id="IPR051162">
    <property type="entry name" value="T4SS_component"/>
</dbReference>
<dbReference type="EMBL" id="SMKX01000009">
    <property type="protein sequence ID" value="TDD62039.1"/>
    <property type="molecule type" value="Genomic_DNA"/>
</dbReference>
<dbReference type="Gene3D" id="3.40.50.300">
    <property type="entry name" value="P-loop containing nucleotide triphosphate hydrolases"/>
    <property type="match status" value="2"/>
</dbReference>
<feature type="region of interest" description="Disordered" evidence="1">
    <location>
        <begin position="79"/>
        <end position="109"/>
    </location>
</feature>
<reference evidence="2 3" key="1">
    <citation type="submission" date="2019-03" db="EMBL/GenBank/DDBJ databases">
        <title>Draft genome sequences of novel Actinobacteria.</title>
        <authorList>
            <person name="Sahin N."/>
            <person name="Ay H."/>
            <person name="Saygin H."/>
        </authorList>
    </citation>
    <scope>NUCLEOTIDE SEQUENCE [LARGE SCALE GENOMIC DNA]</scope>
    <source>
        <strain evidence="2 3">JCM 13523</strain>
    </source>
</reference>
<dbReference type="OrthoDB" id="3258326at2"/>